<evidence type="ECO:0000313" key="2">
    <source>
        <dbReference type="Proteomes" id="UP000276133"/>
    </source>
</evidence>
<dbReference type="EMBL" id="REGN01001040">
    <property type="protein sequence ID" value="RNA37459.1"/>
    <property type="molecule type" value="Genomic_DNA"/>
</dbReference>
<dbReference type="AlphaFoldDB" id="A0A3M7SP01"/>
<name>A0A3M7SP01_BRAPC</name>
<sequence length="84" mass="9849">MYRLIRDAFLTKILPFLSNVIIDPLTSIILNGFGSNMLSREHFGQPETHQKELASLLSLNYNQTLTYWEQYQLKNVEYLVLNDN</sequence>
<proteinExistence type="predicted"/>
<organism evidence="1 2">
    <name type="scientific">Brachionus plicatilis</name>
    <name type="common">Marine rotifer</name>
    <name type="synonym">Brachionus muelleri</name>
    <dbReference type="NCBI Taxonomy" id="10195"/>
    <lineage>
        <taxon>Eukaryota</taxon>
        <taxon>Metazoa</taxon>
        <taxon>Spiralia</taxon>
        <taxon>Gnathifera</taxon>
        <taxon>Rotifera</taxon>
        <taxon>Eurotatoria</taxon>
        <taxon>Monogononta</taxon>
        <taxon>Pseudotrocha</taxon>
        <taxon>Ploima</taxon>
        <taxon>Brachionidae</taxon>
        <taxon>Brachionus</taxon>
    </lineage>
</organism>
<comment type="caution">
    <text evidence="1">The sequence shown here is derived from an EMBL/GenBank/DDBJ whole genome shotgun (WGS) entry which is preliminary data.</text>
</comment>
<accession>A0A3M7SP01</accession>
<evidence type="ECO:0000313" key="1">
    <source>
        <dbReference type="EMBL" id="RNA37459.1"/>
    </source>
</evidence>
<reference evidence="1 2" key="1">
    <citation type="journal article" date="2018" name="Sci. Rep.">
        <title>Genomic signatures of local adaptation to the degree of environmental predictability in rotifers.</title>
        <authorList>
            <person name="Franch-Gras L."/>
            <person name="Hahn C."/>
            <person name="Garcia-Roger E.M."/>
            <person name="Carmona M.J."/>
            <person name="Serra M."/>
            <person name="Gomez A."/>
        </authorList>
    </citation>
    <scope>NUCLEOTIDE SEQUENCE [LARGE SCALE GENOMIC DNA]</scope>
    <source>
        <strain evidence="1">HYR1</strain>
    </source>
</reference>
<gene>
    <name evidence="1" type="ORF">BpHYR1_031975</name>
</gene>
<protein>
    <submittedName>
        <fullName evidence="1">Uncharacterized protein</fullName>
    </submittedName>
</protein>
<keyword evidence="2" id="KW-1185">Reference proteome</keyword>
<dbReference type="Proteomes" id="UP000276133">
    <property type="component" value="Unassembled WGS sequence"/>
</dbReference>